<dbReference type="Pfam" id="PF24595">
    <property type="entry name" value="DUF7619"/>
    <property type="match status" value="1"/>
</dbReference>
<dbReference type="GO" id="GO:0035591">
    <property type="term" value="F:signaling adaptor activity"/>
    <property type="evidence" value="ECO:0007669"/>
    <property type="project" value="TreeGrafter"/>
</dbReference>
<evidence type="ECO:0000256" key="1">
    <source>
        <dbReference type="ARBA" id="ARBA00022614"/>
    </source>
</evidence>
<evidence type="ECO:0000256" key="3">
    <source>
        <dbReference type="ARBA" id="ARBA00022737"/>
    </source>
</evidence>
<dbReference type="NCBIfam" id="TIGR04183">
    <property type="entry name" value="Por_Secre_tail"/>
    <property type="match status" value="1"/>
</dbReference>
<dbReference type="Pfam" id="PF18962">
    <property type="entry name" value="Por_Secre_tail"/>
    <property type="match status" value="1"/>
</dbReference>
<evidence type="ECO:0000313" key="7">
    <source>
        <dbReference type="Proteomes" id="UP000253319"/>
    </source>
</evidence>
<evidence type="ECO:0000256" key="2">
    <source>
        <dbReference type="ARBA" id="ARBA00022729"/>
    </source>
</evidence>
<dbReference type="PANTHER" id="PTHR47566:SF1">
    <property type="entry name" value="PROTEIN NUD1"/>
    <property type="match status" value="1"/>
</dbReference>
<dbReference type="InterPro" id="IPR052574">
    <property type="entry name" value="CDIRP"/>
</dbReference>
<dbReference type="InterPro" id="IPR032675">
    <property type="entry name" value="LRR_dom_sf"/>
</dbReference>
<dbReference type="InterPro" id="IPR026444">
    <property type="entry name" value="Secre_tail"/>
</dbReference>
<dbReference type="AlphaFoldDB" id="A0A365P2E3"/>
<gene>
    <name evidence="6" type="ORF">DPN68_06410</name>
</gene>
<sequence>MKKLYFLFFLIIGFFGNAQIVNIPDVYFKAKLLEANTNNLIASTQEPVYDVLSDSWSVTSYSKIDTNNNGEIEVDEAQAIKWLDVSLYSIDDMSGIEYFTNLIYLNLTGNQVVNLNVSNSTNLKVLSCGSNQLTNLNISGLFALQNLDCKYNRLTSLNLMGFNNLKKLNCIDNQITILSVSDLINLEILKCYDNQITSLNVSNAINLLELNCGNNPINNIDLSTLINLRELTLINNQLSSLDLSNLLNLKFVFCNNNFISSLNLSGLTNLQSLVCSENQLTSLNLSGLTNLQNLDCYNNQLANINFSGLINLRTLNCGFNELSTLNVSELDNLQFLDCNFNMLTNLNLLGSNSLQTLNCENNELINLDVSDCYNLNSLICYGNQITNLNIKNNNDSWTILDFSYNQNLQYICADDEDIDLIQQKINAYNYINCHVNTYCTFVPGGVFYEISGNTKFDLNNNGCDVSDINFSNLNFLVTDGANTGSLIANQTGNYYSPVQAGNHTITPNPENPTYFNISPTNFTVDFPTQASPFIQDFCVTANGIKSDVEVMVLPTTPARPGFDADYKLVYRNKGNQVENGSVSLTFDDTRLDYVSATPVYNNSAVNSFTWDYSNLQPFETREIEITFNVNSTMETPAVNNGDVLNYIATITTTNTDETPADNTFTLDQTVVGSYDPNDKTCLQGETIEPSMVGEYVYYLIRFENTGTYFAENIVVKDMIDTSKFDIATLVPLNSSHEFFTRISGNKVEFIFENINLDFDDATNDGYVLFKIKTLPTLIIGDTFSNQVNIYFDYNFPIVTNNYTTTVQLLNNQSFEFSSYFTLYPNPVKDVLNIQSKQDLIVNSMEIYNQLGQIVMAVANTSNRVDISNLTSGIYFVKVNTDKGTANTKFIKE</sequence>
<dbReference type="RefSeq" id="WP_113988823.1">
    <property type="nucleotide sequence ID" value="NZ_QLST01000006.1"/>
</dbReference>
<feature type="domain" description="Secretion system C-terminal sorting" evidence="4">
    <location>
        <begin position="822"/>
        <end position="890"/>
    </location>
</feature>
<dbReference type="Proteomes" id="UP000253319">
    <property type="component" value="Unassembled WGS sequence"/>
</dbReference>
<keyword evidence="1" id="KW-0433">Leucine-rich repeat</keyword>
<reference evidence="6 7" key="1">
    <citation type="submission" date="2018-06" db="EMBL/GenBank/DDBJ databases">
        <title>Flavobacterium tibetense sp. nov., isolated from a wetland YonghuCo on Tibetan Plateau.</title>
        <authorList>
            <person name="Xing P."/>
            <person name="Phurbu D."/>
            <person name="Lu H."/>
        </authorList>
    </citation>
    <scope>NUCLEOTIDE SEQUENCE [LARGE SCALE GENOMIC DNA]</scope>
    <source>
        <strain evidence="6 7">YH5</strain>
    </source>
</reference>
<keyword evidence="7" id="KW-1185">Reference proteome</keyword>
<evidence type="ECO:0000259" key="5">
    <source>
        <dbReference type="Pfam" id="PF24595"/>
    </source>
</evidence>
<proteinExistence type="predicted"/>
<keyword evidence="2" id="KW-0732">Signal</keyword>
<evidence type="ECO:0000313" key="6">
    <source>
        <dbReference type="EMBL" id="RBA28642.1"/>
    </source>
</evidence>
<comment type="caution">
    <text evidence="6">The sequence shown here is derived from an EMBL/GenBank/DDBJ whole genome shotgun (WGS) entry which is preliminary data.</text>
</comment>
<dbReference type="InterPro" id="IPR001611">
    <property type="entry name" value="Leu-rich_rpt"/>
</dbReference>
<feature type="domain" description="DUF7619" evidence="5">
    <location>
        <begin position="675"/>
        <end position="805"/>
    </location>
</feature>
<evidence type="ECO:0000259" key="4">
    <source>
        <dbReference type="Pfam" id="PF18962"/>
    </source>
</evidence>
<name>A0A365P2E3_9FLAO</name>
<dbReference type="PROSITE" id="PS51450">
    <property type="entry name" value="LRR"/>
    <property type="match status" value="1"/>
</dbReference>
<accession>A0A365P2E3</accession>
<dbReference type="EMBL" id="QLST01000006">
    <property type="protein sequence ID" value="RBA28642.1"/>
    <property type="molecule type" value="Genomic_DNA"/>
</dbReference>
<protein>
    <submittedName>
        <fullName evidence="6">T9SS C-terminal target domain-containing protein</fullName>
    </submittedName>
</protein>
<dbReference type="OrthoDB" id="1110367at2"/>
<keyword evidence="3" id="KW-0677">Repeat</keyword>
<dbReference type="SUPFAM" id="SSF52058">
    <property type="entry name" value="L domain-like"/>
    <property type="match status" value="2"/>
</dbReference>
<dbReference type="InterPro" id="IPR055353">
    <property type="entry name" value="DUF7619"/>
</dbReference>
<organism evidence="6 7">
    <name type="scientific">Flavobacterium tibetense</name>
    <dbReference type="NCBI Taxonomy" id="2233533"/>
    <lineage>
        <taxon>Bacteria</taxon>
        <taxon>Pseudomonadati</taxon>
        <taxon>Bacteroidota</taxon>
        <taxon>Flavobacteriia</taxon>
        <taxon>Flavobacteriales</taxon>
        <taxon>Flavobacteriaceae</taxon>
        <taxon>Flavobacterium</taxon>
    </lineage>
</organism>
<dbReference type="Gene3D" id="3.80.10.10">
    <property type="entry name" value="Ribonuclease Inhibitor"/>
    <property type="match status" value="2"/>
</dbReference>
<dbReference type="PANTHER" id="PTHR47566">
    <property type="match status" value="1"/>
</dbReference>